<dbReference type="EMBL" id="JAFEMC010000005">
    <property type="protein sequence ID" value="MBM6577948.1"/>
    <property type="molecule type" value="Genomic_DNA"/>
</dbReference>
<proteinExistence type="predicted"/>
<evidence type="ECO:0000313" key="2">
    <source>
        <dbReference type="Proteomes" id="UP000763641"/>
    </source>
</evidence>
<evidence type="ECO:0000313" key="1">
    <source>
        <dbReference type="EMBL" id="MBM6577948.1"/>
    </source>
</evidence>
<organism evidence="1 2">
    <name type="scientific">Sphingomonas longa</name>
    <dbReference type="NCBI Taxonomy" id="2778730"/>
    <lineage>
        <taxon>Bacteria</taxon>
        <taxon>Pseudomonadati</taxon>
        <taxon>Pseudomonadota</taxon>
        <taxon>Alphaproteobacteria</taxon>
        <taxon>Sphingomonadales</taxon>
        <taxon>Sphingomonadaceae</taxon>
        <taxon>Sphingomonas</taxon>
    </lineage>
</organism>
<sequence>MATTTANRARRWRNALSKYDALNQRLDEAQPHEVDAIERELADREAELFDLPSPSFEAVRQKLAIMWRLDIEKPDIEAGEKALILEDLDDLIAETAELLGSRA</sequence>
<comment type="caution">
    <text evidence="1">The sequence shown here is derived from an EMBL/GenBank/DDBJ whole genome shotgun (WGS) entry which is preliminary data.</text>
</comment>
<accession>A0ABS2DAM8</accession>
<dbReference type="RefSeq" id="WP_204200046.1">
    <property type="nucleotide sequence ID" value="NZ_JAFEMC010000005.1"/>
</dbReference>
<name>A0ABS2DAM8_9SPHN</name>
<keyword evidence="2" id="KW-1185">Reference proteome</keyword>
<protein>
    <submittedName>
        <fullName evidence="1">Uncharacterized protein</fullName>
    </submittedName>
</protein>
<gene>
    <name evidence="1" type="ORF">ILT43_16315</name>
</gene>
<reference evidence="1 2" key="1">
    <citation type="submission" date="2020-12" db="EMBL/GenBank/DDBJ databases">
        <title>Sphingomonas sp.</title>
        <authorList>
            <person name="Kim M.K."/>
        </authorList>
    </citation>
    <scope>NUCLEOTIDE SEQUENCE [LARGE SCALE GENOMIC DNA]</scope>
    <source>
        <strain evidence="1 2">BT552</strain>
    </source>
</reference>
<dbReference type="Proteomes" id="UP000763641">
    <property type="component" value="Unassembled WGS sequence"/>
</dbReference>